<evidence type="ECO:0000256" key="1">
    <source>
        <dbReference type="SAM" id="Phobius"/>
    </source>
</evidence>
<evidence type="ECO:0000313" key="2">
    <source>
        <dbReference type="EMBL" id="KAH6834775.1"/>
    </source>
</evidence>
<dbReference type="EMBL" id="SDAM02000044">
    <property type="protein sequence ID" value="KAH6834775.1"/>
    <property type="molecule type" value="Genomic_DNA"/>
</dbReference>
<name>A0AAD4PD54_PERFH</name>
<dbReference type="InterPro" id="IPR004158">
    <property type="entry name" value="DUF247_pln"/>
</dbReference>
<dbReference type="Proteomes" id="UP001190926">
    <property type="component" value="Unassembled WGS sequence"/>
</dbReference>
<keyword evidence="3" id="KW-1185">Reference proteome</keyword>
<keyword evidence="1" id="KW-0812">Transmembrane</keyword>
<evidence type="ECO:0000313" key="3">
    <source>
        <dbReference type="Proteomes" id="UP001190926"/>
    </source>
</evidence>
<organism evidence="2 3">
    <name type="scientific">Perilla frutescens var. hirtella</name>
    <name type="common">Perilla citriodora</name>
    <name type="synonym">Perilla setoyensis</name>
    <dbReference type="NCBI Taxonomy" id="608512"/>
    <lineage>
        <taxon>Eukaryota</taxon>
        <taxon>Viridiplantae</taxon>
        <taxon>Streptophyta</taxon>
        <taxon>Embryophyta</taxon>
        <taxon>Tracheophyta</taxon>
        <taxon>Spermatophyta</taxon>
        <taxon>Magnoliopsida</taxon>
        <taxon>eudicotyledons</taxon>
        <taxon>Gunneridae</taxon>
        <taxon>Pentapetalae</taxon>
        <taxon>asterids</taxon>
        <taxon>lamiids</taxon>
        <taxon>Lamiales</taxon>
        <taxon>Lamiaceae</taxon>
        <taxon>Nepetoideae</taxon>
        <taxon>Elsholtzieae</taxon>
        <taxon>Perilla</taxon>
    </lineage>
</organism>
<sequence length="459" mass="52902">MVEKAFPSGQVVVDIEPQTWHRVPTLIRQGRDQIYDPVLVSLGPYYRGQSRFKKVEDLKAQIVDEVLSSSSDGRQNLQDEIRRGLDGIRNFYGGRGGAADKYGDEELTEMMLRDACFLVYCMKTMTVHQDQKHCIVHHHLGMSRVAFVVRDFFMLENQLPFWIIKTLVSLTSQDYHQALPAANSDDNDHGNNGCETFFCNLMRSMITGDSDSQQETKTPLHLLDARRTTFLQQKEIMKNSCQVNKDNSSCQCFFKSRDDTKKKEKRKKMTNNPFRSVTDLKAKGIHFRPSSYCLTDIKFCSHSFYGKLRLPILSLDKKTNVIFSNIIALEMCPDSGTDFAVISYVKFMKSLIEKAEDVKELREKSIIMSCLASDEEVVKMFKEFNTDGSCGKDMFREIRERINQHCNSKSKTFKAELIHTYFRSPWTAIALFAAILILCINCLNFILNYYRAHSKTKRD</sequence>
<dbReference type="AlphaFoldDB" id="A0AAD4PD54"/>
<reference evidence="2 3" key="1">
    <citation type="journal article" date="2021" name="Nat. Commun.">
        <title>Incipient diploidization of the medicinal plant Perilla within 10,000 years.</title>
        <authorList>
            <person name="Zhang Y."/>
            <person name="Shen Q."/>
            <person name="Leng L."/>
            <person name="Zhang D."/>
            <person name="Chen S."/>
            <person name="Shi Y."/>
            <person name="Ning Z."/>
            <person name="Chen S."/>
        </authorList>
    </citation>
    <scope>NUCLEOTIDE SEQUENCE [LARGE SCALE GENOMIC DNA]</scope>
    <source>
        <strain evidence="3">cv. PC099</strain>
    </source>
</reference>
<accession>A0AAD4PD54</accession>
<comment type="caution">
    <text evidence="2">The sequence shown here is derived from an EMBL/GenBank/DDBJ whole genome shotgun (WGS) entry which is preliminary data.</text>
</comment>
<protein>
    <submittedName>
        <fullName evidence="2">Uncharacterized protein</fullName>
    </submittedName>
</protein>
<dbReference type="Pfam" id="PF03140">
    <property type="entry name" value="DUF247"/>
    <property type="match status" value="1"/>
</dbReference>
<keyword evidence="1" id="KW-1133">Transmembrane helix</keyword>
<gene>
    <name evidence="2" type="ORF">C2S53_004012</name>
</gene>
<keyword evidence="1" id="KW-0472">Membrane</keyword>
<proteinExistence type="predicted"/>
<dbReference type="PANTHER" id="PTHR31170:SF25">
    <property type="entry name" value="BNAA09G04570D PROTEIN"/>
    <property type="match status" value="1"/>
</dbReference>
<feature type="transmembrane region" description="Helical" evidence="1">
    <location>
        <begin position="426"/>
        <end position="450"/>
    </location>
</feature>
<dbReference type="PANTHER" id="PTHR31170">
    <property type="entry name" value="BNAC04G53230D PROTEIN"/>
    <property type="match status" value="1"/>
</dbReference>